<dbReference type="SUPFAM" id="SSF81321">
    <property type="entry name" value="Family A G protein-coupled receptor-like"/>
    <property type="match status" value="1"/>
</dbReference>
<dbReference type="STRING" id="13249.T1HDB9"/>
<dbReference type="GO" id="GO:0005886">
    <property type="term" value="C:plasma membrane"/>
    <property type="evidence" value="ECO:0007669"/>
    <property type="project" value="UniProtKB-SubCell"/>
</dbReference>
<evidence type="ECO:0000256" key="5">
    <source>
        <dbReference type="ARBA" id="ARBA00022989"/>
    </source>
</evidence>
<dbReference type="OMA" id="AGELMCK"/>
<comment type="similarity">
    <text evidence="2">Belongs to the G-protein coupled receptor 1 family.</text>
</comment>
<dbReference type="VEuPathDB" id="VectorBase:RPRC002036"/>
<comment type="subcellular location">
    <subcellularLocation>
        <location evidence="1">Cell membrane</location>
        <topology evidence="1">Multi-pass membrane protein</topology>
    </subcellularLocation>
</comment>
<evidence type="ECO:0000256" key="4">
    <source>
        <dbReference type="ARBA" id="ARBA00022692"/>
    </source>
</evidence>
<dbReference type="PROSITE" id="PS50262">
    <property type="entry name" value="G_PROTEIN_RECEP_F1_2"/>
    <property type="match status" value="1"/>
</dbReference>
<dbReference type="Pfam" id="PF00001">
    <property type="entry name" value="7tm_1"/>
    <property type="match status" value="1"/>
</dbReference>
<evidence type="ECO:0000313" key="11">
    <source>
        <dbReference type="EnsemblMetazoa" id="RPRC002036-PA"/>
    </source>
</evidence>
<protein>
    <submittedName>
        <fullName evidence="11">G_PROTEIN_RECEP_F1_2 domain-containing protein</fullName>
    </submittedName>
</protein>
<evidence type="ECO:0000256" key="9">
    <source>
        <dbReference type="ARBA" id="ARBA00023224"/>
    </source>
</evidence>
<accession>T1HDB9</accession>
<evidence type="ECO:0000256" key="8">
    <source>
        <dbReference type="ARBA" id="ARBA00023170"/>
    </source>
</evidence>
<feature type="domain" description="G-protein coupled receptors family 1 profile" evidence="10">
    <location>
        <begin position="56"/>
        <end position="301"/>
    </location>
</feature>
<keyword evidence="5" id="KW-1133">Transmembrane helix</keyword>
<dbReference type="EMBL" id="ACPB03015517">
    <property type="status" value="NOT_ANNOTATED_CDS"/>
    <property type="molecule type" value="Genomic_DNA"/>
</dbReference>
<keyword evidence="9" id="KW-0807">Transducer</keyword>
<dbReference type="eggNOG" id="KOG4219">
    <property type="taxonomic scope" value="Eukaryota"/>
</dbReference>
<keyword evidence="7" id="KW-0472">Membrane</keyword>
<dbReference type="AlphaFoldDB" id="T1HDB9"/>
<dbReference type="InterPro" id="IPR017452">
    <property type="entry name" value="GPCR_Rhodpsn_7TM"/>
</dbReference>
<dbReference type="PANTHER" id="PTHR24229:SF40">
    <property type="entry name" value="ALLATOSTATIN C RECEPTOR 1-RELATED"/>
    <property type="match status" value="1"/>
</dbReference>
<dbReference type="GO" id="GO:0043005">
    <property type="term" value="C:neuron projection"/>
    <property type="evidence" value="ECO:0007669"/>
    <property type="project" value="TreeGrafter"/>
</dbReference>
<dbReference type="CDD" id="cd00637">
    <property type="entry name" value="7tm_classA_rhodopsin-like"/>
    <property type="match status" value="1"/>
</dbReference>
<dbReference type="HOGENOM" id="CLU_925348_0_0_1"/>
<keyword evidence="8" id="KW-0675">Receptor</keyword>
<evidence type="ECO:0000256" key="6">
    <source>
        <dbReference type="ARBA" id="ARBA00023040"/>
    </source>
</evidence>
<keyword evidence="4" id="KW-0812">Transmembrane</keyword>
<dbReference type="InterPro" id="IPR000276">
    <property type="entry name" value="GPCR_Rhodpsn"/>
</dbReference>
<dbReference type="Proteomes" id="UP000015103">
    <property type="component" value="Unassembled WGS sequence"/>
</dbReference>
<evidence type="ECO:0000313" key="12">
    <source>
        <dbReference type="Proteomes" id="UP000015103"/>
    </source>
</evidence>
<dbReference type="PANTHER" id="PTHR24229">
    <property type="entry name" value="NEUROPEPTIDES RECEPTOR"/>
    <property type="match status" value="1"/>
</dbReference>
<organism evidence="11 12">
    <name type="scientific">Rhodnius prolixus</name>
    <name type="common">Triatomid bug</name>
    <dbReference type="NCBI Taxonomy" id="13249"/>
    <lineage>
        <taxon>Eukaryota</taxon>
        <taxon>Metazoa</taxon>
        <taxon>Ecdysozoa</taxon>
        <taxon>Arthropoda</taxon>
        <taxon>Hexapoda</taxon>
        <taxon>Insecta</taxon>
        <taxon>Pterygota</taxon>
        <taxon>Neoptera</taxon>
        <taxon>Paraneoptera</taxon>
        <taxon>Hemiptera</taxon>
        <taxon>Heteroptera</taxon>
        <taxon>Panheteroptera</taxon>
        <taxon>Cimicomorpha</taxon>
        <taxon>Reduviidae</taxon>
        <taxon>Triatominae</taxon>
        <taxon>Rhodnius</taxon>
    </lineage>
</organism>
<dbReference type="PRINTS" id="PR00237">
    <property type="entry name" value="GPCRRHODOPSN"/>
</dbReference>
<evidence type="ECO:0000256" key="3">
    <source>
        <dbReference type="ARBA" id="ARBA00022475"/>
    </source>
</evidence>
<sequence>MFNNDWNSSYLLGLDRRQHNGQTYYFTFYSEFGERLAETYIEVGLLVTTLAASVIFNLALVLPLWGSKPRTVTNCFLLNLGLADILFAVGIPAVVTVRINPRWPTFAGELMCKLLPYSQLVCGFTILWSLTLISVERYRCLSLDPNFKISSPQSAHLANIIMWSSAMVLFSPFLFWFRHENDLEICTLLFPKPGINVALMFTILITFFTCILPMTILVFNYQRIFIKMVETRQKWATPCVLTSSLSRSHHFLGALSVALLNTAVNPFLTARLRINSCLRKSMKDKTIFGGSGLFKIGSSIN</sequence>
<dbReference type="EnsemblMetazoa" id="RPRC002036-RA">
    <property type="protein sequence ID" value="RPRC002036-PA"/>
    <property type="gene ID" value="RPRC002036"/>
</dbReference>
<evidence type="ECO:0000256" key="1">
    <source>
        <dbReference type="ARBA" id="ARBA00004651"/>
    </source>
</evidence>
<name>T1HDB9_RHOPR</name>
<dbReference type="Gene3D" id="1.20.1070.10">
    <property type="entry name" value="Rhodopsin 7-helix transmembrane proteins"/>
    <property type="match status" value="1"/>
</dbReference>
<keyword evidence="3" id="KW-1003">Cell membrane</keyword>
<evidence type="ECO:0000256" key="2">
    <source>
        <dbReference type="ARBA" id="ARBA00010663"/>
    </source>
</evidence>
<keyword evidence="12" id="KW-1185">Reference proteome</keyword>
<evidence type="ECO:0000256" key="7">
    <source>
        <dbReference type="ARBA" id="ARBA00023136"/>
    </source>
</evidence>
<dbReference type="InParanoid" id="T1HDB9"/>
<keyword evidence="6" id="KW-0297">G-protein coupled receptor</keyword>
<evidence type="ECO:0000259" key="10">
    <source>
        <dbReference type="PROSITE" id="PS50262"/>
    </source>
</evidence>
<dbReference type="GO" id="GO:0004930">
    <property type="term" value="F:G protein-coupled receptor activity"/>
    <property type="evidence" value="ECO:0007669"/>
    <property type="project" value="UniProtKB-KW"/>
</dbReference>
<dbReference type="GO" id="GO:0042277">
    <property type="term" value="F:peptide binding"/>
    <property type="evidence" value="ECO:0007669"/>
    <property type="project" value="TreeGrafter"/>
</dbReference>
<proteinExistence type="inferred from homology"/>
<reference evidence="11" key="1">
    <citation type="submission" date="2015-05" db="UniProtKB">
        <authorList>
            <consortium name="EnsemblMetazoa"/>
        </authorList>
    </citation>
    <scope>IDENTIFICATION</scope>
</reference>